<evidence type="ECO:0000313" key="2">
    <source>
        <dbReference type="EMBL" id="OXV09218.1"/>
    </source>
</evidence>
<feature type="compositionally biased region" description="Low complexity" evidence="1">
    <location>
        <begin position="18"/>
        <end position="40"/>
    </location>
</feature>
<keyword evidence="3" id="KW-1185">Reference proteome</keyword>
<dbReference type="PANTHER" id="PTHR39610:SF1">
    <property type="match status" value="1"/>
</dbReference>
<evidence type="ECO:0000313" key="3">
    <source>
        <dbReference type="Proteomes" id="UP000243515"/>
    </source>
</evidence>
<evidence type="ECO:0000256" key="1">
    <source>
        <dbReference type="SAM" id="MobiDB-lite"/>
    </source>
</evidence>
<feature type="region of interest" description="Disordered" evidence="1">
    <location>
        <begin position="270"/>
        <end position="311"/>
    </location>
</feature>
<feature type="compositionally biased region" description="Polar residues" evidence="1">
    <location>
        <begin position="205"/>
        <end position="224"/>
    </location>
</feature>
<feature type="region of interest" description="Disordered" evidence="1">
    <location>
        <begin position="1"/>
        <end position="89"/>
    </location>
</feature>
<accession>A0A232LYV5</accession>
<feature type="region of interest" description="Disordered" evidence="1">
    <location>
        <begin position="114"/>
        <end position="235"/>
    </location>
</feature>
<dbReference type="OrthoDB" id="4526870at2759"/>
<proteinExistence type="predicted"/>
<dbReference type="Proteomes" id="UP000243515">
    <property type="component" value="Unassembled WGS sequence"/>
</dbReference>
<reference evidence="2 3" key="1">
    <citation type="journal article" date="2015" name="Environ. Microbiol.">
        <title>Metagenome sequence of Elaphomyces granulatus from sporocarp tissue reveals Ascomycota ectomycorrhizal fingerprints of genome expansion and a Proteobacteria-rich microbiome.</title>
        <authorList>
            <person name="Quandt C.A."/>
            <person name="Kohler A."/>
            <person name="Hesse C.N."/>
            <person name="Sharpton T.J."/>
            <person name="Martin F."/>
            <person name="Spatafora J.W."/>
        </authorList>
    </citation>
    <scope>NUCLEOTIDE SEQUENCE [LARGE SCALE GENOMIC DNA]</scope>
    <source>
        <strain evidence="2 3">OSC145934</strain>
    </source>
</reference>
<organism evidence="2 3">
    <name type="scientific">Elaphomyces granulatus</name>
    <dbReference type="NCBI Taxonomy" id="519963"/>
    <lineage>
        <taxon>Eukaryota</taxon>
        <taxon>Fungi</taxon>
        <taxon>Dikarya</taxon>
        <taxon>Ascomycota</taxon>
        <taxon>Pezizomycotina</taxon>
        <taxon>Eurotiomycetes</taxon>
        <taxon>Eurotiomycetidae</taxon>
        <taxon>Eurotiales</taxon>
        <taxon>Elaphomycetaceae</taxon>
        <taxon>Elaphomyces</taxon>
    </lineage>
</organism>
<dbReference type="EMBL" id="NPHW01003638">
    <property type="protein sequence ID" value="OXV09218.1"/>
    <property type="molecule type" value="Genomic_DNA"/>
</dbReference>
<protein>
    <submittedName>
        <fullName evidence="2">Uncharacterized protein</fullName>
    </submittedName>
</protein>
<dbReference type="AlphaFoldDB" id="A0A232LYV5"/>
<dbReference type="PANTHER" id="PTHR39610">
    <property type="entry name" value="BZIP DOMAIN-CONTAINING PROTEIN-RELATED"/>
    <property type="match status" value="1"/>
</dbReference>
<feature type="compositionally biased region" description="Low complexity" evidence="1">
    <location>
        <begin position="116"/>
        <end position="128"/>
    </location>
</feature>
<feature type="compositionally biased region" description="Polar residues" evidence="1">
    <location>
        <begin position="141"/>
        <end position="150"/>
    </location>
</feature>
<feature type="compositionally biased region" description="Low complexity" evidence="1">
    <location>
        <begin position="51"/>
        <end position="64"/>
    </location>
</feature>
<gene>
    <name evidence="2" type="ORF">Egran_03019</name>
</gene>
<name>A0A232LYV5_9EURO</name>
<sequence length="311" mass="32689">MAPDLNSVPPSPRPRPAPSTSSPAAPPSVSNSPAASRRVSQVMGPPPIPFSSPSSTATATATSPGMGDHSSVGLGPGPLRHPRPMTPAELHLELEKEQEAVVNRLTRELSLLRQQTASVASTTSSTSTGLNDAIDPLHSSPYLSGSIHPTSSRRHRSSSNLSAYVPAAPGPRTGSVASIAPSRESGLPPSRPSADYPRVSRSRDPSVTSVRQPGTASPSRSSSFPLPGDPPHSTTATARYEEAAYHRAELESIKRENELLRRRVRELEQTLKTYREAPPTGGSNHSTDSAPVPGPSNLINPMRDASIGGTR</sequence>
<comment type="caution">
    <text evidence="2">The sequence shown here is derived from an EMBL/GenBank/DDBJ whole genome shotgun (WGS) entry which is preliminary data.</text>
</comment>